<dbReference type="Pfam" id="PF00884">
    <property type="entry name" value="Sulfatase"/>
    <property type="match status" value="1"/>
</dbReference>
<name>A0A381DH88_9BACT</name>
<proteinExistence type="predicted"/>
<dbReference type="OrthoDB" id="9760224at2"/>
<dbReference type="Gene3D" id="3.40.720.10">
    <property type="entry name" value="Alkaline Phosphatase, subunit A"/>
    <property type="match status" value="1"/>
</dbReference>
<dbReference type="GO" id="GO:0005886">
    <property type="term" value="C:plasma membrane"/>
    <property type="evidence" value="ECO:0007669"/>
    <property type="project" value="UniProtKB-SubCell"/>
</dbReference>
<keyword evidence="7" id="KW-0808">Transferase</keyword>
<evidence type="ECO:0000256" key="1">
    <source>
        <dbReference type="ARBA" id="ARBA00004651"/>
    </source>
</evidence>
<protein>
    <submittedName>
        <fullName evidence="7">Putative phosphoglycerol transferase I (Phosphatidylglycerol--membrane-oligosaccharide glycerophosphotransferase)</fullName>
        <ecNumber evidence="7">2.7.8.20</ecNumber>
    </submittedName>
</protein>
<evidence type="ECO:0000313" key="8">
    <source>
        <dbReference type="Proteomes" id="UP000254920"/>
    </source>
</evidence>
<dbReference type="CDD" id="cd16015">
    <property type="entry name" value="LTA_synthase"/>
    <property type="match status" value="1"/>
</dbReference>
<reference evidence="7 8" key="1">
    <citation type="submission" date="2018-06" db="EMBL/GenBank/DDBJ databases">
        <authorList>
            <consortium name="Pathogen Informatics"/>
            <person name="Doyle S."/>
        </authorList>
    </citation>
    <scope>NUCLEOTIDE SEQUENCE [LARGE SCALE GENOMIC DNA]</scope>
    <source>
        <strain evidence="7 8">NCTC12475</strain>
    </source>
</reference>
<keyword evidence="8" id="KW-1185">Reference proteome</keyword>
<evidence type="ECO:0000256" key="4">
    <source>
        <dbReference type="ARBA" id="ARBA00022989"/>
    </source>
</evidence>
<organism evidence="7 8">
    <name type="scientific">Campylobacter sputorum subsp. sputorum</name>
    <dbReference type="NCBI Taxonomy" id="32024"/>
    <lineage>
        <taxon>Bacteria</taxon>
        <taxon>Pseudomonadati</taxon>
        <taxon>Campylobacterota</taxon>
        <taxon>Epsilonproteobacteria</taxon>
        <taxon>Campylobacterales</taxon>
        <taxon>Campylobacteraceae</taxon>
        <taxon>Campylobacter</taxon>
    </lineage>
</organism>
<dbReference type="AlphaFoldDB" id="A0A381DH88"/>
<evidence type="ECO:0000256" key="5">
    <source>
        <dbReference type="ARBA" id="ARBA00023136"/>
    </source>
</evidence>
<evidence type="ECO:0000259" key="6">
    <source>
        <dbReference type="Pfam" id="PF00884"/>
    </source>
</evidence>
<dbReference type="RefSeq" id="WP_089182304.1">
    <property type="nucleotide sequence ID" value="NZ_CP043427.1"/>
</dbReference>
<dbReference type="InterPro" id="IPR017850">
    <property type="entry name" value="Alkaline_phosphatase_core_sf"/>
</dbReference>
<evidence type="ECO:0000313" key="7">
    <source>
        <dbReference type="EMBL" id="SUX09363.1"/>
    </source>
</evidence>
<dbReference type="STRING" id="32024.GCA_000788295_00454"/>
<dbReference type="InterPro" id="IPR000917">
    <property type="entry name" value="Sulfatase_N"/>
</dbReference>
<feature type="domain" description="Sulfatase N-terminal" evidence="6">
    <location>
        <begin position="162"/>
        <end position="451"/>
    </location>
</feature>
<gene>
    <name evidence="7" type="ORF">NCTC12475_00001</name>
</gene>
<dbReference type="GO" id="GO:0008960">
    <property type="term" value="F:phosphatidylglycerol-membrane-oligosaccharide glycerophosphotransferase activity"/>
    <property type="evidence" value="ECO:0007669"/>
    <property type="project" value="UniProtKB-EC"/>
</dbReference>
<accession>A0A381DH88</accession>
<evidence type="ECO:0000256" key="3">
    <source>
        <dbReference type="ARBA" id="ARBA00022692"/>
    </source>
</evidence>
<dbReference type="PANTHER" id="PTHR47371:SF3">
    <property type="entry name" value="PHOSPHOGLYCEROL TRANSFERASE I"/>
    <property type="match status" value="1"/>
</dbReference>
<dbReference type="EC" id="2.7.8.20" evidence="7"/>
<keyword evidence="4" id="KW-1133">Transmembrane helix</keyword>
<keyword evidence="2" id="KW-1003">Cell membrane</keyword>
<keyword evidence="3" id="KW-0812">Transmembrane</keyword>
<dbReference type="InterPro" id="IPR050448">
    <property type="entry name" value="OpgB/LTA_synthase_biosynth"/>
</dbReference>
<dbReference type="PANTHER" id="PTHR47371">
    <property type="entry name" value="LIPOTEICHOIC ACID SYNTHASE"/>
    <property type="match status" value="1"/>
</dbReference>
<dbReference type="SUPFAM" id="SSF53649">
    <property type="entry name" value="Alkaline phosphatase-like"/>
    <property type="match status" value="1"/>
</dbReference>
<sequence>MISISFFILSLLFLFFVKHKFIKIFGVAFCFLFCLVSIFNVLLFHYTGSYLNFGNLNIFLISIKGAPLLSFYKQILFILALVFATVLFSVIVCKRVNSFKKSFKFANILWGISVVLAICFNPLTNSLLQMYIILNFQYHPAFIKKFSEIYKKPVFQKPLKNKNIVYIYLESFSRNFTTKFENLTPNINALSNRLEFSNINQINNGASITLEGLFASACGYPYSVTIYGEKKEKYTDLMGAKPNFKNSNMICANELLKKLGYYTYFIKGASLEFQNTRGFLEYMKYDEMQGKEELLKRGAKSLNEWGVDDDEMFEFAFDDFLRLSQSKDKFLQVVLNVGMHVPSGFISKKCENLKYLDGSNSMLNAAKCTDFLIGEFVNKIRASKYSKNTIIVMQSDHLLPYSVVDGMSDEKMGDFKLFFTILDDDINGTKIVQNYGSSLDTFTTFLGYMGISDEMNLGRNILKEKSINKSIPDLFYQGAMMIGDSVEYK</sequence>
<dbReference type="GeneID" id="93090457"/>
<evidence type="ECO:0000256" key="2">
    <source>
        <dbReference type="ARBA" id="ARBA00022475"/>
    </source>
</evidence>
<comment type="subcellular location">
    <subcellularLocation>
        <location evidence="1">Cell membrane</location>
        <topology evidence="1">Multi-pass membrane protein</topology>
    </subcellularLocation>
</comment>
<keyword evidence="5" id="KW-0472">Membrane</keyword>
<dbReference type="EMBL" id="UFVD01000001">
    <property type="protein sequence ID" value="SUX09363.1"/>
    <property type="molecule type" value="Genomic_DNA"/>
</dbReference>
<dbReference type="Proteomes" id="UP000254920">
    <property type="component" value="Unassembled WGS sequence"/>
</dbReference>